<gene>
    <name evidence="4" type="ORF">OHAE_4190</name>
</gene>
<dbReference type="AlphaFoldDB" id="A0A2P9HBC1"/>
<feature type="signal peptide" evidence="2">
    <location>
        <begin position="1"/>
        <end position="23"/>
    </location>
</feature>
<protein>
    <submittedName>
        <fullName evidence="4">ABC-type polar amino acid transport system protein, substrate-binding protein</fullName>
    </submittedName>
</protein>
<proteinExistence type="predicted"/>
<evidence type="ECO:0000256" key="1">
    <source>
        <dbReference type="ARBA" id="ARBA00022729"/>
    </source>
</evidence>
<evidence type="ECO:0000313" key="5">
    <source>
        <dbReference type="Proteomes" id="UP000246073"/>
    </source>
</evidence>
<dbReference type="EMBL" id="OOFM01000001">
    <property type="protein sequence ID" value="SPL61398.1"/>
    <property type="molecule type" value="Genomic_DNA"/>
</dbReference>
<keyword evidence="1 2" id="KW-0732">Signal</keyword>
<dbReference type="CDD" id="cd01004">
    <property type="entry name" value="PBP2_MidA_like"/>
    <property type="match status" value="1"/>
</dbReference>
<sequence>MRKIGILATAALAATLFTGGVFAQTVPKDIKDSGKLIVGTERDHPPMEFIDPKTNELVGFDVDLIRAIATKLGLEVEFVHSRFEGLTPNLQSRRINLIISGMYDTPKRRESFDFVDYLSAGTTFYTLDKNTEIQEPKDFCGKVVTTNRGTTYPDSVKKWSEENCVAAGLPAIDVITDTDMASEFLYINQGRAVGAVQGTEAIPTVLASTDGPFRVVGKPFTNVRIGIGFNKEDTELRDTILKTLEDLFKSGEYLQIVKKWGLDASALDAPTVNAGDAP</sequence>
<evidence type="ECO:0000259" key="3">
    <source>
        <dbReference type="SMART" id="SM00062"/>
    </source>
</evidence>
<dbReference type="SUPFAM" id="SSF53850">
    <property type="entry name" value="Periplasmic binding protein-like II"/>
    <property type="match status" value="1"/>
</dbReference>
<dbReference type="Proteomes" id="UP000246073">
    <property type="component" value="Unassembled WGS sequence"/>
</dbReference>
<dbReference type="PANTHER" id="PTHR35936:SF17">
    <property type="entry name" value="ARGININE-BINDING EXTRACELLULAR PROTEIN ARTP"/>
    <property type="match status" value="1"/>
</dbReference>
<dbReference type="SMART" id="SM00062">
    <property type="entry name" value="PBPb"/>
    <property type="match status" value="1"/>
</dbReference>
<evidence type="ECO:0000313" key="4">
    <source>
        <dbReference type="EMBL" id="SPL61398.1"/>
    </source>
</evidence>
<reference evidence="5" key="1">
    <citation type="submission" date="2017-12" db="EMBL/GenBank/DDBJ databases">
        <authorList>
            <person name="Diaz M."/>
        </authorList>
    </citation>
    <scope>NUCLEOTIDE SEQUENCE [LARGE SCALE GENOMIC DNA]</scope>
    <source>
        <strain evidence="5">FI11154</strain>
    </source>
</reference>
<name>A0A2P9HBC1_9HYPH</name>
<accession>A0A2P9HBC1</accession>
<feature type="chain" id="PRO_5015123388" evidence="2">
    <location>
        <begin position="24"/>
        <end position="278"/>
    </location>
</feature>
<dbReference type="Pfam" id="PF00497">
    <property type="entry name" value="SBP_bac_3"/>
    <property type="match status" value="1"/>
</dbReference>
<dbReference type="PANTHER" id="PTHR35936">
    <property type="entry name" value="MEMBRANE-BOUND LYTIC MUREIN TRANSGLYCOSYLASE F"/>
    <property type="match status" value="1"/>
</dbReference>
<dbReference type="Gene3D" id="3.40.190.10">
    <property type="entry name" value="Periplasmic binding protein-like II"/>
    <property type="match status" value="2"/>
</dbReference>
<organism evidence="4 5">
    <name type="scientific">Ochrobactrum soli</name>
    <dbReference type="NCBI Taxonomy" id="2448455"/>
    <lineage>
        <taxon>Bacteria</taxon>
        <taxon>Pseudomonadati</taxon>
        <taxon>Pseudomonadota</taxon>
        <taxon>Alphaproteobacteria</taxon>
        <taxon>Hyphomicrobiales</taxon>
        <taxon>Brucellaceae</taxon>
        <taxon>Brucella/Ochrobactrum group</taxon>
        <taxon>Ochrobactrum</taxon>
    </lineage>
</organism>
<feature type="domain" description="Solute-binding protein family 3/N-terminal" evidence="3">
    <location>
        <begin position="35"/>
        <end position="264"/>
    </location>
</feature>
<dbReference type="InterPro" id="IPR001638">
    <property type="entry name" value="Solute-binding_3/MltF_N"/>
</dbReference>
<evidence type="ECO:0000256" key="2">
    <source>
        <dbReference type="SAM" id="SignalP"/>
    </source>
</evidence>
<dbReference type="RefSeq" id="WP_109365673.1">
    <property type="nucleotide sequence ID" value="NZ_OOFM01000001.1"/>
</dbReference>